<name>A0ACC2EQ95_DIPCM</name>
<protein>
    <submittedName>
        <fullName evidence="1">Uncharacterized protein</fullName>
    </submittedName>
</protein>
<dbReference type="Proteomes" id="UP001162992">
    <property type="component" value="Chromosome 1"/>
</dbReference>
<evidence type="ECO:0000313" key="1">
    <source>
        <dbReference type="EMBL" id="KAJ7568626.1"/>
    </source>
</evidence>
<accession>A0ACC2EQ95</accession>
<reference evidence="2" key="1">
    <citation type="journal article" date="2024" name="Proc. Natl. Acad. Sci. U.S.A.">
        <title>Extraordinary preservation of gene collinearity over three hundred million years revealed in homosporous lycophytes.</title>
        <authorList>
            <person name="Li C."/>
            <person name="Wickell D."/>
            <person name="Kuo L.Y."/>
            <person name="Chen X."/>
            <person name="Nie B."/>
            <person name="Liao X."/>
            <person name="Peng D."/>
            <person name="Ji J."/>
            <person name="Jenkins J."/>
            <person name="Williams M."/>
            <person name="Shu S."/>
            <person name="Plott C."/>
            <person name="Barry K."/>
            <person name="Rajasekar S."/>
            <person name="Grimwood J."/>
            <person name="Han X."/>
            <person name="Sun S."/>
            <person name="Hou Z."/>
            <person name="He W."/>
            <person name="Dai G."/>
            <person name="Sun C."/>
            <person name="Schmutz J."/>
            <person name="Leebens-Mack J.H."/>
            <person name="Li F.W."/>
            <person name="Wang L."/>
        </authorList>
    </citation>
    <scope>NUCLEOTIDE SEQUENCE [LARGE SCALE GENOMIC DNA]</scope>
    <source>
        <strain evidence="2">cv. PW_Plant_1</strain>
    </source>
</reference>
<evidence type="ECO:0000313" key="2">
    <source>
        <dbReference type="Proteomes" id="UP001162992"/>
    </source>
</evidence>
<organism evidence="1 2">
    <name type="scientific">Diphasiastrum complanatum</name>
    <name type="common">Issler's clubmoss</name>
    <name type="synonym">Lycopodium complanatum</name>
    <dbReference type="NCBI Taxonomy" id="34168"/>
    <lineage>
        <taxon>Eukaryota</taxon>
        <taxon>Viridiplantae</taxon>
        <taxon>Streptophyta</taxon>
        <taxon>Embryophyta</taxon>
        <taxon>Tracheophyta</taxon>
        <taxon>Lycopodiopsida</taxon>
        <taxon>Lycopodiales</taxon>
        <taxon>Lycopodiaceae</taxon>
        <taxon>Lycopodioideae</taxon>
        <taxon>Diphasiastrum</taxon>
    </lineage>
</organism>
<proteinExistence type="predicted"/>
<comment type="caution">
    <text evidence="1">The sequence shown here is derived from an EMBL/GenBank/DDBJ whole genome shotgun (WGS) entry which is preliminary data.</text>
</comment>
<keyword evidence="2" id="KW-1185">Reference proteome</keyword>
<gene>
    <name evidence="1" type="ORF">O6H91_01G041200</name>
</gene>
<sequence>MVGANSQVEAAKIVASTVRKKPSLLKEIFYGLSVGILGGLVWKSYHMSMKRHTEWFYEALDRGEITVVVKKHDVDKI</sequence>
<dbReference type="EMBL" id="CM055092">
    <property type="protein sequence ID" value="KAJ7568626.1"/>
    <property type="molecule type" value="Genomic_DNA"/>
</dbReference>